<evidence type="ECO:0000313" key="3">
    <source>
        <dbReference type="Proteomes" id="UP001345963"/>
    </source>
</evidence>
<proteinExistence type="predicted"/>
<feature type="region of interest" description="Disordered" evidence="1">
    <location>
        <begin position="49"/>
        <end position="81"/>
    </location>
</feature>
<evidence type="ECO:0000256" key="1">
    <source>
        <dbReference type="SAM" id="MobiDB-lite"/>
    </source>
</evidence>
<evidence type="ECO:0000313" key="2">
    <source>
        <dbReference type="EMBL" id="MED6232199.1"/>
    </source>
</evidence>
<accession>A0ABU7A310</accession>
<gene>
    <name evidence="2" type="ORF">ATANTOWER_024176</name>
</gene>
<dbReference type="Proteomes" id="UP001345963">
    <property type="component" value="Unassembled WGS sequence"/>
</dbReference>
<comment type="caution">
    <text evidence="2">The sequence shown here is derived from an EMBL/GenBank/DDBJ whole genome shotgun (WGS) entry which is preliminary data.</text>
</comment>
<evidence type="ECO:0008006" key="4">
    <source>
        <dbReference type="Google" id="ProtNLM"/>
    </source>
</evidence>
<dbReference type="EMBL" id="JAHUTI010000546">
    <property type="protein sequence ID" value="MED6232199.1"/>
    <property type="molecule type" value="Genomic_DNA"/>
</dbReference>
<keyword evidence="3" id="KW-1185">Reference proteome</keyword>
<sequence length="99" mass="11464">MRRKIRWNRAQSECTIRGLNENLGSEGLTLPTAWTIRRRTLVQQFLKNAAADDYSPTSRAPQERQGKTPTQAHTHTIETERLDIATKWNPLRSRVSQHL</sequence>
<organism evidence="2 3">
    <name type="scientific">Ataeniobius toweri</name>
    <dbReference type="NCBI Taxonomy" id="208326"/>
    <lineage>
        <taxon>Eukaryota</taxon>
        <taxon>Metazoa</taxon>
        <taxon>Chordata</taxon>
        <taxon>Craniata</taxon>
        <taxon>Vertebrata</taxon>
        <taxon>Euteleostomi</taxon>
        <taxon>Actinopterygii</taxon>
        <taxon>Neopterygii</taxon>
        <taxon>Teleostei</taxon>
        <taxon>Neoteleostei</taxon>
        <taxon>Acanthomorphata</taxon>
        <taxon>Ovalentaria</taxon>
        <taxon>Atherinomorphae</taxon>
        <taxon>Cyprinodontiformes</taxon>
        <taxon>Goodeidae</taxon>
        <taxon>Ataeniobius</taxon>
    </lineage>
</organism>
<protein>
    <recommendedName>
        <fullName evidence="4">Transposase</fullName>
    </recommendedName>
</protein>
<name>A0ABU7A310_9TELE</name>
<reference evidence="2 3" key="1">
    <citation type="submission" date="2021-07" db="EMBL/GenBank/DDBJ databases">
        <authorList>
            <person name="Palmer J.M."/>
        </authorList>
    </citation>
    <scope>NUCLEOTIDE SEQUENCE [LARGE SCALE GENOMIC DNA]</scope>
    <source>
        <strain evidence="2 3">AT_MEX2019</strain>
        <tissue evidence="2">Muscle</tissue>
    </source>
</reference>